<comment type="caution">
    <text evidence="1">The sequence shown here is derived from an EMBL/GenBank/DDBJ whole genome shotgun (WGS) entry which is preliminary data.</text>
</comment>
<name>A0A158EA29_9BURK</name>
<dbReference type="InterPro" id="IPR028964">
    <property type="entry name" value="Imm8"/>
</dbReference>
<evidence type="ECO:0000313" key="2">
    <source>
        <dbReference type="Proteomes" id="UP000054978"/>
    </source>
</evidence>
<gene>
    <name evidence="1" type="ORF">AWB83_06868</name>
</gene>
<dbReference type="Proteomes" id="UP000054978">
    <property type="component" value="Unassembled WGS sequence"/>
</dbReference>
<dbReference type="Pfam" id="PF15586">
    <property type="entry name" value="Imm8"/>
    <property type="match status" value="1"/>
</dbReference>
<sequence>MYAVVKAISNDEFDPKTFAPENPSCFYLTLRIRIGLSETSGADDFEVCVCTPQWLEQTTFEPRWGRHLLIVREFSWSSIEQRIRDYVAECDGNDWQAIANKLSKVFAWEFEDYQP</sequence>
<dbReference type="RefSeq" id="WP_087050117.1">
    <property type="nucleotide sequence ID" value="NZ_FCOB02000062.1"/>
</dbReference>
<protein>
    <recommendedName>
        <fullName evidence="3">Immunity protein 8</fullName>
    </recommendedName>
</protein>
<reference evidence="1" key="1">
    <citation type="submission" date="2016-01" db="EMBL/GenBank/DDBJ databases">
        <authorList>
            <person name="Peeters C."/>
        </authorList>
    </citation>
    <scope>NUCLEOTIDE SEQUENCE [LARGE SCALE GENOMIC DNA]</scope>
    <source>
        <strain evidence="1">LMG 29326</strain>
    </source>
</reference>
<keyword evidence="2" id="KW-1185">Reference proteome</keyword>
<dbReference type="EMBL" id="FCOB02000062">
    <property type="protein sequence ID" value="SAL03725.1"/>
    <property type="molecule type" value="Genomic_DNA"/>
</dbReference>
<dbReference type="AlphaFoldDB" id="A0A158EA29"/>
<dbReference type="STRING" id="1777144.AWB83_06868"/>
<organism evidence="1 2">
    <name type="scientific">Caballeronia ptereochthonis</name>
    <dbReference type="NCBI Taxonomy" id="1777144"/>
    <lineage>
        <taxon>Bacteria</taxon>
        <taxon>Pseudomonadati</taxon>
        <taxon>Pseudomonadota</taxon>
        <taxon>Betaproteobacteria</taxon>
        <taxon>Burkholderiales</taxon>
        <taxon>Burkholderiaceae</taxon>
        <taxon>Caballeronia</taxon>
    </lineage>
</organism>
<accession>A0A158EA29</accession>
<evidence type="ECO:0000313" key="1">
    <source>
        <dbReference type="EMBL" id="SAL03725.1"/>
    </source>
</evidence>
<evidence type="ECO:0008006" key="3">
    <source>
        <dbReference type="Google" id="ProtNLM"/>
    </source>
</evidence>
<proteinExistence type="predicted"/>
<dbReference type="OrthoDB" id="5521406at2"/>